<evidence type="ECO:0000313" key="2">
    <source>
        <dbReference type="Proteomes" id="UP001159370"/>
    </source>
</evidence>
<accession>A0AA43H2D7</accession>
<dbReference type="AlphaFoldDB" id="A0AA43H2D7"/>
<gene>
    <name evidence="1" type="ORF">NWP23_17175</name>
</gene>
<evidence type="ECO:0000313" key="1">
    <source>
        <dbReference type="EMBL" id="MDH6065451.1"/>
    </source>
</evidence>
<dbReference type="EMBL" id="JANQDL010000109">
    <property type="protein sequence ID" value="MDH6065451.1"/>
    <property type="molecule type" value="Genomic_DNA"/>
</dbReference>
<sequence length="80" mass="9361">MNNISPRLFPPVKHQINDLVAFEDGKFGCVIGFRLEVLQNQIESRILDYIVLEWADHEGFLPERKYLRGDELTPYQVKLS</sequence>
<proteinExistence type="predicted"/>
<name>A0AA43H2D7_9CYAN</name>
<reference evidence="1 2" key="1">
    <citation type="journal article" date="2023" name="J. Phycol.">
        <title>Chrysosporum ovalisporum is synonymous with the true-branching cyanobacterium Umezakia natans (Nostocales/Aphanizomenonaceae).</title>
        <authorList>
            <person name="McGregor G.B."/>
            <person name="Sendall B.C."/>
            <person name="Niiyama Y."/>
            <person name="Tuji A."/>
            <person name="Willis A."/>
        </authorList>
    </citation>
    <scope>NUCLEOTIDE SEQUENCE [LARGE SCALE GENOMIC DNA]</scope>
    <source>
        <strain evidence="1 2">FSS-62</strain>
    </source>
</reference>
<dbReference type="GeneID" id="83684782"/>
<protein>
    <submittedName>
        <fullName evidence="1">Uncharacterized protein</fullName>
    </submittedName>
</protein>
<dbReference type="RefSeq" id="WP_280650526.1">
    <property type="nucleotide sequence ID" value="NZ_JANQDL010000109.1"/>
</dbReference>
<dbReference type="Proteomes" id="UP001159370">
    <property type="component" value="Unassembled WGS sequence"/>
</dbReference>
<comment type="caution">
    <text evidence="1">The sequence shown here is derived from an EMBL/GenBank/DDBJ whole genome shotgun (WGS) entry which is preliminary data.</text>
</comment>
<organism evidence="1 2">
    <name type="scientific">Umezakia ovalisporum FSS-62</name>
    <dbReference type="NCBI Taxonomy" id="2971776"/>
    <lineage>
        <taxon>Bacteria</taxon>
        <taxon>Bacillati</taxon>
        <taxon>Cyanobacteriota</taxon>
        <taxon>Cyanophyceae</taxon>
        <taxon>Nostocales</taxon>
        <taxon>Nodulariaceae</taxon>
        <taxon>Umezakia</taxon>
    </lineage>
</organism>